<reference evidence="1 2" key="1">
    <citation type="submission" date="2018-06" db="EMBL/GenBank/DDBJ databases">
        <title>Comparative genomics reveals the genomic features of Rhizophagus irregularis, R. cerebriforme, R. diaphanum and Gigaspora rosea, and their symbiotic lifestyle signature.</title>
        <authorList>
            <person name="Morin E."/>
            <person name="San Clemente H."/>
            <person name="Chen E.C.H."/>
            <person name="De La Providencia I."/>
            <person name="Hainaut M."/>
            <person name="Kuo A."/>
            <person name="Kohler A."/>
            <person name="Murat C."/>
            <person name="Tang N."/>
            <person name="Roy S."/>
            <person name="Loubradou J."/>
            <person name="Henrissat B."/>
            <person name="Grigoriev I.V."/>
            <person name="Corradi N."/>
            <person name="Roux C."/>
            <person name="Martin F.M."/>
        </authorList>
    </citation>
    <scope>NUCLEOTIDE SEQUENCE [LARGE SCALE GENOMIC DNA]</scope>
    <source>
        <strain evidence="1 2">DAOM 194757</strain>
    </source>
</reference>
<dbReference type="EMBL" id="QKWP01000058">
    <property type="protein sequence ID" value="RIB28697.1"/>
    <property type="molecule type" value="Genomic_DNA"/>
</dbReference>
<protein>
    <submittedName>
        <fullName evidence="1">Uncharacterized protein</fullName>
    </submittedName>
</protein>
<dbReference type="OrthoDB" id="2365375at2759"/>
<proteinExistence type="predicted"/>
<accession>A0A397W570</accession>
<evidence type="ECO:0000313" key="2">
    <source>
        <dbReference type="Proteomes" id="UP000266673"/>
    </source>
</evidence>
<sequence length="314" mass="36701">MSSINNEETIVKIVKLLSFMSDDIDEIKQICLKARYNKSISNTFIELILLSAEPIVKLYLLLYPKDGQEDNMNIELEHLKLENPNALEKFKNSLINIKEFTKFMTQIHCSIEDYRTCVKELNSKLPITNINEQECLKNEEINDFIEKQSLVMNKKLNHGLIIGDRGINSAKFAAQFQITINPINQNIGKFHVNLVPFRQRKDNLLKYHIKPSAIGLENFQFISNQFTDEPSNHVYLEIQYPLWELVFDKENIKLPENLIKDINDALKCNNPHHELVQTFKHYGHFIPSKVTLGHKLYRLSYLKNIKPCSRRKKS</sequence>
<comment type="caution">
    <text evidence="1">The sequence shown here is derived from an EMBL/GenBank/DDBJ whole genome shotgun (WGS) entry which is preliminary data.</text>
</comment>
<dbReference type="AlphaFoldDB" id="A0A397W570"/>
<organism evidence="1 2">
    <name type="scientific">Gigaspora rosea</name>
    <dbReference type="NCBI Taxonomy" id="44941"/>
    <lineage>
        <taxon>Eukaryota</taxon>
        <taxon>Fungi</taxon>
        <taxon>Fungi incertae sedis</taxon>
        <taxon>Mucoromycota</taxon>
        <taxon>Glomeromycotina</taxon>
        <taxon>Glomeromycetes</taxon>
        <taxon>Diversisporales</taxon>
        <taxon>Gigasporaceae</taxon>
        <taxon>Gigaspora</taxon>
    </lineage>
</organism>
<keyword evidence="2" id="KW-1185">Reference proteome</keyword>
<evidence type="ECO:0000313" key="1">
    <source>
        <dbReference type="EMBL" id="RIB28697.1"/>
    </source>
</evidence>
<gene>
    <name evidence="1" type="ORF">C2G38_2028336</name>
</gene>
<name>A0A397W570_9GLOM</name>
<dbReference type="Proteomes" id="UP000266673">
    <property type="component" value="Unassembled WGS sequence"/>
</dbReference>